<feature type="domain" description="FAD/NAD(P)-binding" evidence="9">
    <location>
        <begin position="7"/>
        <end position="302"/>
    </location>
</feature>
<evidence type="ECO:0000259" key="9">
    <source>
        <dbReference type="Pfam" id="PF07992"/>
    </source>
</evidence>
<keyword evidence="3" id="KW-0053">Apoptosis</keyword>
<keyword evidence="4" id="KW-0274">FAD</keyword>
<evidence type="ECO:0000256" key="2">
    <source>
        <dbReference type="ARBA" id="ARBA00022630"/>
    </source>
</evidence>
<evidence type="ECO:0000256" key="5">
    <source>
        <dbReference type="ARBA" id="ARBA00022946"/>
    </source>
</evidence>
<evidence type="ECO:0000256" key="6">
    <source>
        <dbReference type="ARBA" id="ARBA00023002"/>
    </source>
</evidence>
<dbReference type="PANTHER" id="PTHR43557">
    <property type="entry name" value="APOPTOSIS-INDUCING FACTOR 1"/>
    <property type="match status" value="1"/>
</dbReference>
<dbReference type="PRINTS" id="PR00469">
    <property type="entry name" value="PNDRDTASEII"/>
</dbReference>
<protein>
    <submittedName>
        <fullName evidence="11">NADPH-dependent 2,4-dienoyl-CoA reductase/sulfur reductase-like enzyme</fullName>
    </submittedName>
</protein>
<feature type="domain" description="Mitochondrial apoptosis-inducing factor C-terminal" evidence="10">
    <location>
        <begin position="305"/>
        <end position="344"/>
    </location>
</feature>
<dbReference type="InterPro" id="IPR016156">
    <property type="entry name" value="FAD/NAD-linked_Rdtase_dimer_sf"/>
</dbReference>
<dbReference type="InterPro" id="IPR023753">
    <property type="entry name" value="FAD/NAD-binding_dom"/>
</dbReference>
<dbReference type="GO" id="GO:0016174">
    <property type="term" value="F:NAD(P)H oxidase H2O2-forming activity"/>
    <property type="evidence" value="ECO:0007669"/>
    <property type="project" value="TreeGrafter"/>
</dbReference>
<keyword evidence="2" id="KW-0285">Flavoprotein</keyword>
<dbReference type="PRINTS" id="PR00368">
    <property type="entry name" value="FADPNR"/>
</dbReference>
<dbReference type="InterPro" id="IPR036188">
    <property type="entry name" value="FAD/NAD-bd_sf"/>
</dbReference>
<dbReference type="RefSeq" id="WP_183377200.1">
    <property type="nucleotide sequence ID" value="NZ_CBCSFZ010000052.1"/>
</dbReference>
<dbReference type="InterPro" id="IPR050446">
    <property type="entry name" value="FAD-oxidoreductase/Apoptosis"/>
</dbReference>
<evidence type="ECO:0000313" key="12">
    <source>
        <dbReference type="Proteomes" id="UP000568050"/>
    </source>
</evidence>
<comment type="caution">
    <text evidence="11">The sequence shown here is derived from an EMBL/GenBank/DDBJ whole genome shotgun (WGS) entry which is preliminary data.</text>
</comment>
<dbReference type="GO" id="GO:0012501">
    <property type="term" value="P:programmed cell death"/>
    <property type="evidence" value="ECO:0007669"/>
    <property type="project" value="TreeGrafter"/>
</dbReference>
<evidence type="ECO:0000259" key="10">
    <source>
        <dbReference type="Pfam" id="PF14721"/>
    </source>
</evidence>
<comment type="catalytic activity">
    <reaction evidence="8">
        <text>A + NADH + H(+) = AH2 + NAD(+)</text>
        <dbReference type="Rhea" id="RHEA:11356"/>
        <dbReference type="ChEBI" id="CHEBI:13193"/>
        <dbReference type="ChEBI" id="CHEBI:15378"/>
        <dbReference type="ChEBI" id="CHEBI:17499"/>
        <dbReference type="ChEBI" id="CHEBI:57540"/>
        <dbReference type="ChEBI" id="CHEBI:57945"/>
    </reaction>
</comment>
<dbReference type="GO" id="GO:0046983">
    <property type="term" value="F:protein dimerization activity"/>
    <property type="evidence" value="ECO:0007669"/>
    <property type="project" value="InterPro"/>
</dbReference>
<gene>
    <name evidence="11" type="ORF">FHX50_002180</name>
</gene>
<dbReference type="Gene3D" id="3.30.390.30">
    <property type="match status" value="1"/>
</dbReference>
<accession>A0A839R1M0</accession>
<name>A0A839R1M0_9MICO</name>
<dbReference type="AlphaFoldDB" id="A0A839R1M0"/>
<dbReference type="GO" id="GO:0033108">
    <property type="term" value="P:mitochondrial respiratory chain complex assembly"/>
    <property type="evidence" value="ECO:0007669"/>
    <property type="project" value="TreeGrafter"/>
</dbReference>
<dbReference type="PANTHER" id="PTHR43557:SF4">
    <property type="entry name" value="APOPTOSIS-INDUCING FACTOR 1, MITOCHONDRIAL"/>
    <property type="match status" value="1"/>
</dbReference>
<keyword evidence="5" id="KW-0809">Transit peptide</keyword>
<dbReference type="GO" id="GO:0071949">
    <property type="term" value="F:FAD binding"/>
    <property type="evidence" value="ECO:0007669"/>
    <property type="project" value="TreeGrafter"/>
</dbReference>
<evidence type="ECO:0000256" key="3">
    <source>
        <dbReference type="ARBA" id="ARBA00022703"/>
    </source>
</evidence>
<keyword evidence="7" id="KW-0520">NAD</keyword>
<dbReference type="SUPFAM" id="SSF51905">
    <property type="entry name" value="FAD/NAD(P)-binding domain"/>
    <property type="match status" value="1"/>
</dbReference>
<dbReference type="Gene3D" id="3.50.50.60">
    <property type="entry name" value="FAD/NAD(P)-binding domain"/>
    <property type="match status" value="2"/>
</dbReference>
<feature type="domain" description="Mitochondrial apoptosis-inducing factor C-terminal" evidence="10">
    <location>
        <begin position="349"/>
        <end position="385"/>
    </location>
</feature>
<organism evidence="11 12">
    <name type="scientific">Helcobacillus massiliensis</name>
    <dbReference type="NCBI Taxonomy" id="521392"/>
    <lineage>
        <taxon>Bacteria</taxon>
        <taxon>Bacillati</taxon>
        <taxon>Actinomycetota</taxon>
        <taxon>Actinomycetes</taxon>
        <taxon>Micrococcales</taxon>
        <taxon>Dermabacteraceae</taxon>
        <taxon>Helcobacillus</taxon>
    </lineage>
</organism>
<reference evidence="11 12" key="1">
    <citation type="submission" date="2020-08" db="EMBL/GenBank/DDBJ databases">
        <title>Sequencing the genomes of 1000 actinobacteria strains.</title>
        <authorList>
            <person name="Klenk H.-P."/>
        </authorList>
    </citation>
    <scope>NUCLEOTIDE SEQUENCE [LARGE SCALE GENOMIC DNA]</scope>
    <source>
        <strain evidence="11 12">DSM 23040</strain>
    </source>
</reference>
<evidence type="ECO:0000256" key="1">
    <source>
        <dbReference type="ARBA" id="ARBA00001974"/>
    </source>
</evidence>
<dbReference type="Pfam" id="PF14721">
    <property type="entry name" value="AIF_C"/>
    <property type="match status" value="2"/>
</dbReference>
<evidence type="ECO:0000256" key="7">
    <source>
        <dbReference type="ARBA" id="ARBA00023027"/>
    </source>
</evidence>
<comment type="cofactor">
    <cofactor evidence="1">
        <name>FAD</name>
        <dbReference type="ChEBI" id="CHEBI:57692"/>
    </cofactor>
</comment>
<sequence>MTERQSFDYVIIGGGIAGANALARLRELDPDATCALFSAEKNPPIYRPVLSKDLWLDGEETAEGNHLVPAGDEDLVHLQTRVESLDPSAKLLTLKDGTEVEYGALLLATGMSPVKNGMAPSDRIAFFRTEGDYDRVRELAKPGAHLVVAGGGYIATEMAAALVQQDGVAVTFVTPSLPLLGHMLPAELSDRITRRFEKAGVQLVTGRVETVENTTDGVRVQLEEGQSVAGDGAVIGIGAFPNVGLAKRAGLHIDEATEGVRVDAGLRTSHDSIFAAGDIATYEDSALGVRRVEHADQAERMGRAAGKAMTGAEVNYTRTPMFWSDLFEDGYEAVGEIDSSLQTVVDAGNDDLDTAAVYYLKDGVVRGVLTWNVYGKMDQARRLIKRTVTEPVQDSASLKGAVPLA</sequence>
<dbReference type="Proteomes" id="UP000568050">
    <property type="component" value="Unassembled WGS sequence"/>
</dbReference>
<evidence type="ECO:0000256" key="4">
    <source>
        <dbReference type="ARBA" id="ARBA00022827"/>
    </source>
</evidence>
<keyword evidence="6" id="KW-0560">Oxidoreductase</keyword>
<dbReference type="SUPFAM" id="SSF55424">
    <property type="entry name" value="FAD/NAD-linked reductases, dimerisation (C-terminal) domain"/>
    <property type="match status" value="1"/>
</dbReference>
<dbReference type="EMBL" id="JACHWP010000015">
    <property type="protein sequence ID" value="MBB3023877.1"/>
    <property type="molecule type" value="Genomic_DNA"/>
</dbReference>
<evidence type="ECO:0000313" key="11">
    <source>
        <dbReference type="EMBL" id="MBB3023877.1"/>
    </source>
</evidence>
<dbReference type="GO" id="GO:0005737">
    <property type="term" value="C:cytoplasm"/>
    <property type="evidence" value="ECO:0007669"/>
    <property type="project" value="TreeGrafter"/>
</dbReference>
<evidence type="ECO:0000256" key="8">
    <source>
        <dbReference type="ARBA" id="ARBA00047786"/>
    </source>
</evidence>
<dbReference type="InterPro" id="IPR029324">
    <property type="entry name" value="AIF_C"/>
</dbReference>
<keyword evidence="12" id="KW-1185">Reference proteome</keyword>
<dbReference type="Pfam" id="PF07992">
    <property type="entry name" value="Pyr_redox_2"/>
    <property type="match status" value="1"/>
</dbReference>
<proteinExistence type="predicted"/>
<dbReference type="SMART" id="SM01353">
    <property type="entry name" value="AIF_C"/>
    <property type="match status" value="1"/>
</dbReference>